<evidence type="ECO:0000256" key="7">
    <source>
        <dbReference type="RuleBase" id="RU003435"/>
    </source>
</evidence>
<proteinExistence type="inferred from homology"/>
<dbReference type="EC" id="3.4.24.-" evidence="9"/>
<comment type="similarity">
    <text evidence="1 7">Belongs to the peptidase M3 family.</text>
</comment>
<dbReference type="InterPro" id="IPR001567">
    <property type="entry name" value="Pept_M3A_M3B_dom"/>
</dbReference>
<keyword evidence="3 7" id="KW-0479">Metal-binding</keyword>
<dbReference type="Gene3D" id="1.10.1370.10">
    <property type="entry name" value="Neurolysin, domain 3"/>
    <property type="match status" value="1"/>
</dbReference>
<evidence type="ECO:0000256" key="2">
    <source>
        <dbReference type="ARBA" id="ARBA00022670"/>
    </source>
</evidence>
<evidence type="ECO:0000313" key="10">
    <source>
        <dbReference type="Proteomes" id="UP001178281"/>
    </source>
</evidence>
<dbReference type="GO" id="GO:0004222">
    <property type="term" value="F:metalloendopeptidase activity"/>
    <property type="evidence" value="ECO:0007669"/>
    <property type="project" value="InterPro"/>
</dbReference>
<comment type="cofactor">
    <cofactor evidence="7">
        <name>Zn(2+)</name>
        <dbReference type="ChEBI" id="CHEBI:29105"/>
    </cofactor>
    <text evidence="7">Binds 1 zinc ion.</text>
</comment>
<protein>
    <submittedName>
        <fullName evidence="9">M3 family metallopeptidase</fullName>
        <ecNumber evidence="9">3.4.24.-</ecNumber>
    </submittedName>
</protein>
<dbReference type="GO" id="GO:0005829">
    <property type="term" value="C:cytosol"/>
    <property type="evidence" value="ECO:0007669"/>
    <property type="project" value="UniProtKB-ARBA"/>
</dbReference>
<name>A0AA90SM74_9ACTN</name>
<evidence type="ECO:0000259" key="8">
    <source>
        <dbReference type="Pfam" id="PF01432"/>
    </source>
</evidence>
<keyword evidence="2 7" id="KW-0645">Protease</keyword>
<keyword evidence="6 7" id="KW-0482">Metalloprotease</keyword>
<evidence type="ECO:0000256" key="1">
    <source>
        <dbReference type="ARBA" id="ARBA00006040"/>
    </source>
</evidence>
<reference evidence="9" key="1">
    <citation type="submission" date="2023-08" db="EMBL/GenBank/DDBJ databases">
        <title>The draft genome of Tsukamurella strandjordii strain 050030.</title>
        <authorList>
            <person name="Zhao F."/>
            <person name="Feng Y."/>
            <person name="Zong Z."/>
        </authorList>
    </citation>
    <scope>NUCLEOTIDE SEQUENCE</scope>
    <source>
        <strain evidence="9">050030</strain>
    </source>
</reference>
<dbReference type="Gene3D" id="3.40.390.10">
    <property type="entry name" value="Collagenase (Catalytic Domain)"/>
    <property type="match status" value="1"/>
</dbReference>
<accession>A0AA90SM74</accession>
<dbReference type="Pfam" id="PF01432">
    <property type="entry name" value="Peptidase_M3"/>
    <property type="match status" value="1"/>
</dbReference>
<keyword evidence="4 7" id="KW-0378">Hydrolase</keyword>
<dbReference type="CDD" id="cd06456">
    <property type="entry name" value="M3A_DCP"/>
    <property type="match status" value="1"/>
</dbReference>
<dbReference type="Gene3D" id="1.10.1370.40">
    <property type="match status" value="1"/>
</dbReference>
<dbReference type="PANTHER" id="PTHR43660:SF1">
    <property type="entry name" value="DIPEPTIDYL CARBOXYPEPTIDASE"/>
    <property type="match status" value="1"/>
</dbReference>
<evidence type="ECO:0000313" key="9">
    <source>
        <dbReference type="EMBL" id="MDP0398992.1"/>
    </source>
</evidence>
<evidence type="ECO:0000256" key="5">
    <source>
        <dbReference type="ARBA" id="ARBA00022833"/>
    </source>
</evidence>
<dbReference type="PANTHER" id="PTHR43660">
    <property type="entry name" value="DIPEPTIDYL CARBOXYPEPTIDASE"/>
    <property type="match status" value="1"/>
</dbReference>
<dbReference type="InterPro" id="IPR024079">
    <property type="entry name" value="MetalloPept_cat_dom_sf"/>
</dbReference>
<organism evidence="9 10">
    <name type="scientific">Tsukamurella strandjordii</name>
    <dbReference type="NCBI Taxonomy" id="147577"/>
    <lineage>
        <taxon>Bacteria</taxon>
        <taxon>Bacillati</taxon>
        <taxon>Actinomycetota</taxon>
        <taxon>Actinomycetes</taxon>
        <taxon>Mycobacteriales</taxon>
        <taxon>Tsukamurellaceae</taxon>
        <taxon>Tsukamurella</taxon>
    </lineage>
</organism>
<evidence type="ECO:0000256" key="4">
    <source>
        <dbReference type="ARBA" id="ARBA00022801"/>
    </source>
</evidence>
<keyword evidence="5 7" id="KW-0862">Zinc</keyword>
<keyword evidence="10" id="KW-1185">Reference proteome</keyword>
<dbReference type="GO" id="GO:0004180">
    <property type="term" value="F:carboxypeptidase activity"/>
    <property type="evidence" value="ECO:0007669"/>
    <property type="project" value="TreeGrafter"/>
</dbReference>
<dbReference type="InterPro" id="IPR045090">
    <property type="entry name" value="Pept_M3A_M3B"/>
</dbReference>
<dbReference type="Proteomes" id="UP001178281">
    <property type="component" value="Unassembled WGS sequence"/>
</dbReference>
<dbReference type="InterPro" id="IPR024077">
    <property type="entry name" value="Neurolysin/TOP_dom2"/>
</dbReference>
<dbReference type="InterPro" id="IPR034005">
    <property type="entry name" value="M3A_DCP"/>
</dbReference>
<dbReference type="SUPFAM" id="SSF55486">
    <property type="entry name" value="Metalloproteases ('zincins'), catalytic domain"/>
    <property type="match status" value="1"/>
</dbReference>
<dbReference type="GO" id="GO:0046872">
    <property type="term" value="F:metal ion binding"/>
    <property type="evidence" value="ECO:0007669"/>
    <property type="project" value="UniProtKB-UniRule"/>
</dbReference>
<feature type="domain" description="Peptidase M3A/M3B catalytic" evidence="8">
    <location>
        <begin position="229"/>
        <end position="673"/>
    </location>
</feature>
<sequence>MTVDAVLAPSTLPFALPDFAAFADADYEAAFSEGFARHRAEIDAIAQNPEPATFANTVEAMERAGQDLGRVAAVFFSITSTDRTDALEEIQAKVSPAWSAHYDAILMDAALFGRIDALHSSRDTLGLDAESLRLLERYHLRFTRAGAALDASAQDRLKQINTELAELTTEFSRRTLADTNASAVHFDSAEEVDGLDADAVAAARTAAESAGRDGYLLALGYPLNQPNLARLTDRASRRRVYEASSARNTRGGANDTRALITRIAGLRAERAALFGYPHHAAYQIADQTAGTAEAAQAMLRDLAAPAARNAAAERAELETLAGHDIEAWDWPFYARIAEQRAQAGDGDADALSDYLALDAVISDGVFEAAHRMYGLTFTERTDLALHNPAARAWQVDGPDGAPVGLFVGDYFARPSKRGGAWMTSFVDQSHLLDALPVVINVCNFVAPPAGRPALLSRDEVRTVFHEFGHALHGLLSDVTYPYFSGTSVPRDFVEFPSQFNEMFAAWPTVLDGYARHHETGAPLPQQLRESILEPGTRGEGFGTVEYLGAAIIDLAWHTLAPGTVIDDVAAFEVAALADAGLDVPGVPPRYRGPFFNHIFSGGYSAGYYSYIWSEVLDADAAAWFTAHDGPTRENGERLRAAVLSRGGSVDASQAYRDFRGADPEIGPLLERRGLTG</sequence>
<dbReference type="FunFam" id="3.40.390.10:FF:000009">
    <property type="entry name" value="Oligopeptidase A"/>
    <property type="match status" value="1"/>
</dbReference>
<dbReference type="RefSeq" id="WP_305111749.1">
    <property type="nucleotide sequence ID" value="NZ_JAUTIX010000005.1"/>
</dbReference>
<evidence type="ECO:0000256" key="6">
    <source>
        <dbReference type="ARBA" id="ARBA00023049"/>
    </source>
</evidence>
<dbReference type="EMBL" id="JAUTIX010000005">
    <property type="protein sequence ID" value="MDP0398992.1"/>
    <property type="molecule type" value="Genomic_DNA"/>
</dbReference>
<comment type="caution">
    <text evidence="9">The sequence shown here is derived from an EMBL/GenBank/DDBJ whole genome shotgun (WGS) entry which is preliminary data.</text>
</comment>
<dbReference type="GO" id="GO:0006508">
    <property type="term" value="P:proteolysis"/>
    <property type="evidence" value="ECO:0007669"/>
    <property type="project" value="UniProtKB-KW"/>
</dbReference>
<gene>
    <name evidence="9" type="ORF">Q7X28_13750</name>
</gene>
<dbReference type="AlphaFoldDB" id="A0AA90SM74"/>
<evidence type="ECO:0000256" key="3">
    <source>
        <dbReference type="ARBA" id="ARBA00022723"/>
    </source>
</evidence>